<name>A0A382ZHN1_9ZZZZ</name>
<evidence type="ECO:0000259" key="2">
    <source>
        <dbReference type="Pfam" id="PF17651"/>
    </source>
</evidence>
<feature type="non-terminal residue" evidence="3">
    <location>
        <position position="209"/>
    </location>
</feature>
<organism evidence="3">
    <name type="scientific">marine metagenome</name>
    <dbReference type="NCBI Taxonomy" id="408172"/>
    <lineage>
        <taxon>unclassified sequences</taxon>
        <taxon>metagenomes</taxon>
        <taxon>ecological metagenomes</taxon>
    </lineage>
</organism>
<dbReference type="Gene3D" id="3.10.20.30">
    <property type="match status" value="1"/>
</dbReference>
<dbReference type="InterPro" id="IPR012675">
    <property type="entry name" value="Beta-grasp_dom_sf"/>
</dbReference>
<evidence type="ECO:0000313" key="3">
    <source>
        <dbReference type="EMBL" id="SVD94790.1"/>
    </source>
</evidence>
<dbReference type="Pfam" id="PF00111">
    <property type="entry name" value="Fer2"/>
    <property type="match status" value="1"/>
</dbReference>
<dbReference type="PANTHER" id="PTHR42895:SF2">
    <property type="entry name" value="IRON-SULFUR CLUSTER PROTEIN"/>
    <property type="match status" value="1"/>
</dbReference>
<protein>
    <recommendedName>
        <fullName evidence="4">2Fe-2S ferredoxin-type domain-containing protein</fullName>
    </recommendedName>
</protein>
<dbReference type="CDD" id="cd00207">
    <property type="entry name" value="fer2"/>
    <property type="match status" value="1"/>
</dbReference>
<dbReference type="SUPFAM" id="SSF54292">
    <property type="entry name" value="2Fe-2S ferredoxin-like"/>
    <property type="match status" value="1"/>
</dbReference>
<dbReference type="GO" id="GO:0051536">
    <property type="term" value="F:iron-sulfur cluster binding"/>
    <property type="evidence" value="ECO:0007669"/>
    <property type="project" value="InterPro"/>
</dbReference>
<dbReference type="PANTHER" id="PTHR42895">
    <property type="entry name" value="IRON-SULFUR CLUSTER-BINDING PROTEIN-RELATED"/>
    <property type="match status" value="1"/>
</dbReference>
<sequence>MTKVISGESCCSSESDRTIFDYADFLDVKLASTCFRSGECHECIVEVDADTGVVSEKTDSEVFLPDGYRLACQAYVHSGGGEIRFEPLNRKPRILTSTVVNTEHEVLDPLISVRNSEVFYGDLSVDRYRGGCYGLALDLGTTTIVMELVDLESGLVCTSASAENPQSFGGSDVMSRISYSSRSDYFEELQKATVSAINRVTQKMCDEAG</sequence>
<feature type="domain" description="RACo-like middle region" evidence="2">
    <location>
        <begin position="133"/>
        <end position="208"/>
    </location>
</feature>
<dbReference type="EMBL" id="UINC01183845">
    <property type="protein sequence ID" value="SVD94790.1"/>
    <property type="molecule type" value="Genomic_DNA"/>
</dbReference>
<dbReference type="Pfam" id="PF17651">
    <property type="entry name" value="Raco_middle"/>
    <property type="match status" value="1"/>
</dbReference>
<dbReference type="InterPro" id="IPR041414">
    <property type="entry name" value="Raco-like_middle"/>
</dbReference>
<evidence type="ECO:0008006" key="4">
    <source>
        <dbReference type="Google" id="ProtNLM"/>
    </source>
</evidence>
<dbReference type="AlphaFoldDB" id="A0A382ZHN1"/>
<dbReference type="InterPro" id="IPR052911">
    <property type="entry name" value="Corrinoid_activation_enz"/>
</dbReference>
<gene>
    <name evidence="3" type="ORF">METZ01_LOCUS447644</name>
</gene>
<dbReference type="InterPro" id="IPR001041">
    <property type="entry name" value="2Fe-2S_ferredoxin-type"/>
</dbReference>
<dbReference type="InterPro" id="IPR036010">
    <property type="entry name" value="2Fe-2S_ferredoxin-like_sf"/>
</dbReference>
<dbReference type="InterPro" id="IPR042259">
    <property type="entry name" value="Raco-like_middle_sf"/>
</dbReference>
<feature type="domain" description="2Fe-2S ferredoxin-type" evidence="1">
    <location>
        <begin position="14"/>
        <end position="76"/>
    </location>
</feature>
<reference evidence="3" key="1">
    <citation type="submission" date="2018-05" db="EMBL/GenBank/DDBJ databases">
        <authorList>
            <person name="Lanie J.A."/>
            <person name="Ng W.-L."/>
            <person name="Kazmierczak K.M."/>
            <person name="Andrzejewski T.M."/>
            <person name="Davidsen T.M."/>
            <person name="Wayne K.J."/>
            <person name="Tettelin H."/>
            <person name="Glass J.I."/>
            <person name="Rusch D."/>
            <person name="Podicherti R."/>
            <person name="Tsui H.-C.T."/>
            <person name="Winkler M.E."/>
        </authorList>
    </citation>
    <scope>NUCLEOTIDE SEQUENCE</scope>
</reference>
<proteinExistence type="predicted"/>
<accession>A0A382ZHN1</accession>
<dbReference type="Gene3D" id="3.30.420.480">
    <property type="entry name" value="Domain of unknown function (DUF4445)"/>
    <property type="match status" value="1"/>
</dbReference>
<evidence type="ECO:0000259" key="1">
    <source>
        <dbReference type="Pfam" id="PF00111"/>
    </source>
</evidence>